<feature type="compositionally biased region" description="Low complexity" evidence="1">
    <location>
        <begin position="255"/>
        <end position="264"/>
    </location>
</feature>
<feature type="region of interest" description="Disordered" evidence="1">
    <location>
        <begin position="166"/>
        <end position="221"/>
    </location>
</feature>
<feature type="region of interest" description="Disordered" evidence="1">
    <location>
        <begin position="66"/>
        <end position="87"/>
    </location>
</feature>
<reference evidence="3" key="3">
    <citation type="submission" date="2025-08" db="UniProtKB">
        <authorList>
            <consortium name="RefSeq"/>
        </authorList>
    </citation>
    <scope>IDENTIFICATION</scope>
    <source>
        <strain evidence="3">CBS 342.82</strain>
    </source>
</reference>
<keyword evidence="2" id="KW-1185">Reference proteome</keyword>
<sequence length="549" mass="60397">MIMSWFSTIMSITDPMELLPLDLDDLQERAQQIIRKFTAAEDRPVTVWLSEDENYSTSKVVTSSLLSSQEKDVSERNTSASQLPTKSIVGRPGLRDGIIWENQSYGKEHACIFSVICDSSRDLYSIQTHNHDFDDLPAYHLKPSLSTRSPKGNDVIQANGLLLPDRAGSKSVEQSPSAIRRTSHALGRSKSLKLRTGNSASKAQPDDLSDERQSSPLVVLSQQGVHPAFRVKPDDRVRIENRGGDMFLVHERNGSVPRRSNSRSSTRREQQPQLSLDTKAPAAEEKDTLSPILGCKIPGIDMFGPVLGAPEDGVSSAPHHHIPLRVEKTQRSERSDTPSPARRPSILFPTASTDALENSSHYTYGKPSKPSSNTMFESPRTAPQPAKLTLFDQDSRATPSLSPVQRRDSHQGTHYIASSPQCYEDSASEVEPSYTPPKSIRSPPPARRPRSSSSTGRYEALSTIIESRYEHSSAFQVPSGAESLQQRPALVKSYTLPLARAVSRPDGSGVVVESPTGERGFGDRRRRSLLQGSSRRGGVVFDGGYESFL</sequence>
<protein>
    <submittedName>
        <fullName evidence="3">Uncharacterized protein</fullName>
    </submittedName>
</protein>
<organism evidence="3">
    <name type="scientific">Dissoconium aciculare CBS 342.82</name>
    <dbReference type="NCBI Taxonomy" id="1314786"/>
    <lineage>
        <taxon>Eukaryota</taxon>
        <taxon>Fungi</taxon>
        <taxon>Dikarya</taxon>
        <taxon>Ascomycota</taxon>
        <taxon>Pezizomycotina</taxon>
        <taxon>Dothideomycetes</taxon>
        <taxon>Dothideomycetidae</taxon>
        <taxon>Mycosphaerellales</taxon>
        <taxon>Dissoconiaceae</taxon>
        <taxon>Dissoconium</taxon>
    </lineage>
</organism>
<feature type="region of interest" description="Disordered" evidence="1">
    <location>
        <begin position="311"/>
        <end position="458"/>
    </location>
</feature>
<accession>A0A6J3M9K2</accession>
<gene>
    <name evidence="3" type="ORF">K489DRAFT_188090</name>
</gene>
<feature type="region of interest" description="Disordered" evidence="1">
    <location>
        <begin position="504"/>
        <end position="536"/>
    </location>
</feature>
<reference evidence="3" key="1">
    <citation type="submission" date="2020-01" db="EMBL/GenBank/DDBJ databases">
        <authorList>
            <consortium name="DOE Joint Genome Institute"/>
            <person name="Haridas S."/>
            <person name="Albert R."/>
            <person name="Binder M."/>
            <person name="Bloem J."/>
            <person name="Labutti K."/>
            <person name="Salamov A."/>
            <person name="Andreopoulos B."/>
            <person name="Baker S.E."/>
            <person name="Barry K."/>
            <person name="Bills G."/>
            <person name="Bluhm B.H."/>
            <person name="Cannon C."/>
            <person name="Castanera R."/>
            <person name="Culley D.E."/>
            <person name="Daum C."/>
            <person name="Ezra D."/>
            <person name="Gonzalez J.B."/>
            <person name="Henrissat B."/>
            <person name="Kuo A."/>
            <person name="Liang C."/>
            <person name="Lipzen A."/>
            <person name="Lutzoni F."/>
            <person name="Magnuson J."/>
            <person name="Mondo S."/>
            <person name="Nolan M."/>
            <person name="Ohm R."/>
            <person name="Pangilinan J."/>
            <person name="Park H.-J."/>
            <person name="Ramirez L."/>
            <person name="Alfaro M."/>
            <person name="Sun H."/>
            <person name="Tritt A."/>
            <person name="Yoshinaga Y."/>
            <person name="Zwiers L.-H."/>
            <person name="Turgeon B.G."/>
            <person name="Goodwin S.B."/>
            <person name="Spatafora J.W."/>
            <person name="Crous P.W."/>
            <person name="Grigoriev I.V."/>
        </authorList>
    </citation>
    <scope>NUCLEOTIDE SEQUENCE</scope>
    <source>
        <strain evidence="3">CBS 342.82</strain>
    </source>
</reference>
<feature type="compositionally biased region" description="Polar residues" evidence="1">
    <location>
        <begin position="76"/>
        <end position="85"/>
    </location>
</feature>
<feature type="compositionally biased region" description="Basic and acidic residues" evidence="1">
    <location>
        <begin position="324"/>
        <end position="336"/>
    </location>
</feature>
<dbReference type="RefSeq" id="XP_033461741.1">
    <property type="nucleotide sequence ID" value="XM_033599499.1"/>
</dbReference>
<feature type="region of interest" description="Disordered" evidence="1">
    <location>
        <begin position="248"/>
        <end position="294"/>
    </location>
</feature>
<reference evidence="3" key="2">
    <citation type="submission" date="2020-04" db="EMBL/GenBank/DDBJ databases">
        <authorList>
            <consortium name="NCBI Genome Project"/>
        </authorList>
    </citation>
    <scope>NUCLEOTIDE SEQUENCE</scope>
    <source>
        <strain evidence="3">CBS 342.82</strain>
    </source>
</reference>
<feature type="compositionally biased region" description="Polar residues" evidence="1">
    <location>
        <begin position="350"/>
        <end position="362"/>
    </location>
</feature>
<evidence type="ECO:0000313" key="2">
    <source>
        <dbReference type="Proteomes" id="UP000504637"/>
    </source>
</evidence>
<evidence type="ECO:0000313" key="3">
    <source>
        <dbReference type="RefSeq" id="XP_033461741.1"/>
    </source>
</evidence>
<dbReference type="GeneID" id="54357298"/>
<dbReference type="Proteomes" id="UP000504637">
    <property type="component" value="Unplaced"/>
</dbReference>
<proteinExistence type="predicted"/>
<dbReference type="AlphaFoldDB" id="A0A6J3M9K2"/>
<evidence type="ECO:0000256" key="1">
    <source>
        <dbReference type="SAM" id="MobiDB-lite"/>
    </source>
</evidence>
<name>A0A6J3M9K2_9PEZI</name>